<accession>A0A2A9D2Y7</accession>
<organism evidence="2 3">
    <name type="scientific">Serinibacter salmoneus</name>
    <dbReference type="NCBI Taxonomy" id="556530"/>
    <lineage>
        <taxon>Bacteria</taxon>
        <taxon>Bacillati</taxon>
        <taxon>Actinomycetota</taxon>
        <taxon>Actinomycetes</taxon>
        <taxon>Micrococcales</taxon>
        <taxon>Beutenbergiaceae</taxon>
        <taxon>Serinibacter</taxon>
    </lineage>
</organism>
<feature type="domain" description="Helix-turn-helix" evidence="1">
    <location>
        <begin position="24"/>
        <end position="73"/>
    </location>
</feature>
<name>A0A2A9D2Y7_9MICO</name>
<dbReference type="AlphaFoldDB" id="A0A2A9D2Y7"/>
<dbReference type="Gene3D" id="1.10.1660.10">
    <property type="match status" value="1"/>
</dbReference>
<dbReference type="Proteomes" id="UP000224915">
    <property type="component" value="Unassembled WGS sequence"/>
</dbReference>
<evidence type="ECO:0000259" key="1">
    <source>
        <dbReference type="Pfam" id="PF12728"/>
    </source>
</evidence>
<dbReference type="NCBIfam" id="TIGR01764">
    <property type="entry name" value="excise"/>
    <property type="match status" value="1"/>
</dbReference>
<protein>
    <submittedName>
        <fullName evidence="2">Excisionase family DNA binding protein</fullName>
    </submittedName>
</protein>
<dbReference type="GO" id="GO:0003677">
    <property type="term" value="F:DNA binding"/>
    <property type="evidence" value="ECO:0007669"/>
    <property type="project" value="InterPro"/>
</dbReference>
<dbReference type="SUPFAM" id="SSF46955">
    <property type="entry name" value="Putative DNA-binding domain"/>
    <property type="match status" value="1"/>
</dbReference>
<dbReference type="Pfam" id="PF12728">
    <property type="entry name" value="HTH_17"/>
    <property type="match status" value="1"/>
</dbReference>
<dbReference type="OrthoDB" id="5524782at2"/>
<comment type="caution">
    <text evidence="2">The sequence shown here is derived from an EMBL/GenBank/DDBJ whole genome shotgun (WGS) entry which is preliminary data.</text>
</comment>
<evidence type="ECO:0000313" key="3">
    <source>
        <dbReference type="Proteomes" id="UP000224915"/>
    </source>
</evidence>
<evidence type="ECO:0000313" key="2">
    <source>
        <dbReference type="EMBL" id="PFG20706.1"/>
    </source>
</evidence>
<dbReference type="EMBL" id="PDJD01000001">
    <property type="protein sequence ID" value="PFG20706.1"/>
    <property type="molecule type" value="Genomic_DNA"/>
</dbReference>
<dbReference type="InterPro" id="IPR041657">
    <property type="entry name" value="HTH_17"/>
</dbReference>
<dbReference type="InterPro" id="IPR009061">
    <property type="entry name" value="DNA-bd_dom_put_sf"/>
</dbReference>
<sequence length="78" mass="8349">MIMSAVPHETALLSEPPTPALPVLLTYTQVADYLGVHTRTVTRLVASGELTAVCLSGGTRRITESAVVEMLERAEVAR</sequence>
<dbReference type="InterPro" id="IPR010093">
    <property type="entry name" value="SinI_DNA-bd"/>
</dbReference>
<proteinExistence type="predicted"/>
<keyword evidence="3" id="KW-1185">Reference proteome</keyword>
<gene>
    <name evidence="2" type="ORF">ATL40_2316</name>
</gene>
<reference evidence="2 3" key="1">
    <citation type="submission" date="2017-10" db="EMBL/GenBank/DDBJ databases">
        <title>Sequencing the genomes of 1000 actinobacteria strains.</title>
        <authorList>
            <person name="Klenk H.-P."/>
        </authorList>
    </citation>
    <scope>NUCLEOTIDE SEQUENCE [LARGE SCALE GENOMIC DNA]</scope>
    <source>
        <strain evidence="2 3">DSM 21801</strain>
    </source>
</reference>